<keyword evidence="1" id="KW-0238">DNA-binding</keyword>
<dbReference type="STRING" id="471852.Tcur_0149"/>
<dbReference type="HOGENOM" id="CLU_053144_0_0_11"/>
<dbReference type="Pfam" id="PF13411">
    <property type="entry name" value="MerR_1"/>
    <property type="match status" value="1"/>
</dbReference>
<dbReference type="RefSeq" id="WP_012850540.1">
    <property type="nucleotide sequence ID" value="NC_013510.1"/>
</dbReference>
<evidence type="ECO:0000259" key="2">
    <source>
        <dbReference type="PROSITE" id="PS50937"/>
    </source>
</evidence>
<dbReference type="SUPFAM" id="SSF46955">
    <property type="entry name" value="Putative DNA-binding domain"/>
    <property type="match status" value="1"/>
</dbReference>
<dbReference type="InterPro" id="IPR000551">
    <property type="entry name" value="MerR-type_HTH_dom"/>
</dbReference>
<dbReference type="CDD" id="cd04778">
    <property type="entry name" value="HTH_MerR-like_sg2"/>
    <property type="match status" value="1"/>
</dbReference>
<dbReference type="KEGG" id="tcu:Tcur_0149"/>
<name>D1AEE0_THECD</name>
<evidence type="ECO:0000313" key="3">
    <source>
        <dbReference type="EMBL" id="ACY95756.1"/>
    </source>
</evidence>
<dbReference type="eggNOG" id="COG0789">
    <property type="taxonomic scope" value="Bacteria"/>
</dbReference>
<dbReference type="PANTHER" id="PTHR30204">
    <property type="entry name" value="REDOX-CYCLING DRUG-SENSING TRANSCRIPTIONAL ACTIVATOR SOXR"/>
    <property type="match status" value="1"/>
</dbReference>
<dbReference type="InterPro" id="IPR047057">
    <property type="entry name" value="MerR_fam"/>
</dbReference>
<gene>
    <name evidence="3" type="ordered locus">Tcur_0149</name>
</gene>
<dbReference type="GO" id="GO:0003700">
    <property type="term" value="F:DNA-binding transcription factor activity"/>
    <property type="evidence" value="ECO:0007669"/>
    <property type="project" value="InterPro"/>
</dbReference>
<reference evidence="3 4" key="1">
    <citation type="journal article" date="2011" name="Stand. Genomic Sci.">
        <title>Complete genome sequence of Thermomonospora curvata type strain (B9).</title>
        <authorList>
            <person name="Chertkov O."/>
            <person name="Sikorski J."/>
            <person name="Nolan M."/>
            <person name="Lapidus A."/>
            <person name="Lucas S."/>
            <person name="Del Rio T.G."/>
            <person name="Tice H."/>
            <person name="Cheng J.F."/>
            <person name="Goodwin L."/>
            <person name="Pitluck S."/>
            <person name="Liolios K."/>
            <person name="Ivanova N."/>
            <person name="Mavromatis K."/>
            <person name="Mikhailova N."/>
            <person name="Ovchinnikova G."/>
            <person name="Pati A."/>
            <person name="Chen A."/>
            <person name="Palaniappan K."/>
            <person name="Djao O.D."/>
            <person name="Land M."/>
            <person name="Hauser L."/>
            <person name="Chang Y.J."/>
            <person name="Jeffries C.D."/>
            <person name="Brettin T."/>
            <person name="Han C."/>
            <person name="Detter J.C."/>
            <person name="Rohde M."/>
            <person name="Goker M."/>
            <person name="Woyke T."/>
            <person name="Bristow J."/>
            <person name="Eisen J.A."/>
            <person name="Markowitz V."/>
            <person name="Hugenholtz P."/>
            <person name="Klenk H.P."/>
            <person name="Kyrpides N.C."/>
        </authorList>
    </citation>
    <scope>NUCLEOTIDE SEQUENCE [LARGE SCALE GENOMIC DNA]</scope>
    <source>
        <strain evidence="4">ATCC 19995 / DSM 43183 / JCM 3096 / KCTC 9072 / NBRC 15933 / NCIMB 10081 / Henssen B9</strain>
    </source>
</reference>
<protein>
    <submittedName>
        <fullName evidence="3">Transcriptional regulator, MerR family</fullName>
    </submittedName>
</protein>
<feature type="domain" description="HTH merR-type" evidence="2">
    <location>
        <begin position="1"/>
        <end position="71"/>
    </location>
</feature>
<dbReference type="AlphaFoldDB" id="D1AEE0"/>
<dbReference type="EMBL" id="CP001738">
    <property type="protein sequence ID" value="ACY95756.1"/>
    <property type="molecule type" value="Genomic_DNA"/>
</dbReference>
<sequence>MADYRIDDLARAAGTTVRNVRAYQDRGLLPPPRLRGRVGYYDDSHLARLRLIGQLLARGYTLAVIKELLLAWEHGRDVSEVLGLEKVLTDPWSEELPGQVTVEELVASFGKGLAEEEIGPLLERATALGLIEPEGDRYRVPSPRLLHVGAELVAAGIPVAAVLDVAERIRDDCEVIADRFVSLVGEHVFARMDGPGGDLAPAELAALVRRMRPLVKTVVEPFIARAMEARVQQALGERMEVIREHLGP</sequence>
<proteinExistence type="predicted"/>
<evidence type="ECO:0000256" key="1">
    <source>
        <dbReference type="ARBA" id="ARBA00023125"/>
    </source>
</evidence>
<dbReference type="Proteomes" id="UP000001918">
    <property type="component" value="Chromosome"/>
</dbReference>
<keyword evidence="4" id="KW-1185">Reference proteome</keyword>
<dbReference type="OrthoDB" id="6716891at2"/>
<dbReference type="SMART" id="SM00422">
    <property type="entry name" value="HTH_MERR"/>
    <property type="match status" value="1"/>
</dbReference>
<dbReference type="PRINTS" id="PR00040">
    <property type="entry name" value="HTHMERR"/>
</dbReference>
<dbReference type="GO" id="GO:0003677">
    <property type="term" value="F:DNA binding"/>
    <property type="evidence" value="ECO:0007669"/>
    <property type="project" value="UniProtKB-KW"/>
</dbReference>
<dbReference type="Gene3D" id="1.10.1660.10">
    <property type="match status" value="1"/>
</dbReference>
<evidence type="ECO:0000313" key="4">
    <source>
        <dbReference type="Proteomes" id="UP000001918"/>
    </source>
</evidence>
<dbReference type="InterPro" id="IPR009061">
    <property type="entry name" value="DNA-bd_dom_put_sf"/>
</dbReference>
<organism evidence="3 4">
    <name type="scientific">Thermomonospora curvata (strain ATCC 19995 / DSM 43183 / JCM 3096 / KCTC 9072 / NBRC 15933 / NCIMB 10081 / Henssen B9)</name>
    <dbReference type="NCBI Taxonomy" id="471852"/>
    <lineage>
        <taxon>Bacteria</taxon>
        <taxon>Bacillati</taxon>
        <taxon>Actinomycetota</taxon>
        <taxon>Actinomycetes</taxon>
        <taxon>Streptosporangiales</taxon>
        <taxon>Thermomonosporaceae</taxon>
        <taxon>Thermomonospora</taxon>
    </lineage>
</organism>
<accession>D1AEE0</accession>
<dbReference type="PROSITE" id="PS50937">
    <property type="entry name" value="HTH_MERR_2"/>
    <property type="match status" value="1"/>
</dbReference>
<dbReference type="PANTHER" id="PTHR30204:SF93">
    <property type="entry name" value="HTH MERR-TYPE DOMAIN-CONTAINING PROTEIN"/>
    <property type="match status" value="1"/>
</dbReference>